<sequence>MTNVIETLNPETVFKFVEDKGSKIATVTFIKVDGSERIVNGLFKPSSHIVGSERGYKQGQDMRAKGIIPVYDLHKKAWICFYANKVVDMK</sequence>
<proteinExistence type="predicted"/>
<accession>A0A6J5T7V0</accession>
<name>A0A6J5T7V0_9CAUD</name>
<evidence type="ECO:0000313" key="1">
    <source>
        <dbReference type="EMBL" id="CAB4240615.1"/>
    </source>
</evidence>
<dbReference type="EMBL" id="LR797814">
    <property type="protein sequence ID" value="CAB4240615.1"/>
    <property type="molecule type" value="Genomic_DNA"/>
</dbReference>
<gene>
    <name evidence="1" type="ORF">UFOVP3_62</name>
</gene>
<dbReference type="InterPro" id="IPR024401">
    <property type="entry name" value="WYL_prot"/>
</dbReference>
<reference evidence="1" key="1">
    <citation type="submission" date="2020-05" db="EMBL/GenBank/DDBJ databases">
        <authorList>
            <person name="Chiriac C."/>
            <person name="Salcher M."/>
            <person name="Ghai R."/>
            <person name="Kavagutti S V."/>
        </authorList>
    </citation>
    <scope>NUCLEOTIDE SEQUENCE</scope>
</reference>
<dbReference type="Pfam" id="PF10902">
    <property type="entry name" value="WYL_2"/>
    <property type="match status" value="1"/>
</dbReference>
<protein>
    <submittedName>
        <fullName evidence="1">WYL domain containing protein</fullName>
    </submittedName>
</protein>
<organism evidence="1">
    <name type="scientific">uncultured Caudovirales phage</name>
    <dbReference type="NCBI Taxonomy" id="2100421"/>
    <lineage>
        <taxon>Viruses</taxon>
        <taxon>Duplodnaviria</taxon>
        <taxon>Heunggongvirae</taxon>
        <taxon>Uroviricota</taxon>
        <taxon>Caudoviricetes</taxon>
        <taxon>Peduoviridae</taxon>
        <taxon>Maltschvirus</taxon>
        <taxon>Maltschvirus maltsch</taxon>
    </lineage>
</organism>